<evidence type="ECO:0000256" key="3">
    <source>
        <dbReference type="ARBA" id="ARBA00006597"/>
    </source>
</evidence>
<evidence type="ECO:0000256" key="12">
    <source>
        <dbReference type="SAM" id="MobiDB-lite"/>
    </source>
</evidence>
<dbReference type="RefSeq" id="WP_172154837.1">
    <property type="nucleotide sequence ID" value="NZ_CP053564.1"/>
</dbReference>
<evidence type="ECO:0000256" key="4">
    <source>
        <dbReference type="ARBA" id="ARBA00022485"/>
    </source>
</evidence>
<reference evidence="14 15" key="1">
    <citation type="submission" date="2020-05" db="EMBL/GenBank/DDBJ databases">
        <authorList>
            <person name="Mo P."/>
        </authorList>
    </citation>
    <scope>NUCLEOTIDE SEQUENCE [LARGE SCALE GENOMIC DNA]</scope>
    <source>
        <strain evidence="14 15">Gen01</strain>
    </source>
</reference>
<keyword evidence="10" id="KW-1015">Disulfide bond</keyword>
<dbReference type="InterPro" id="IPR003482">
    <property type="entry name" value="Whib"/>
</dbReference>
<dbReference type="AlphaFoldDB" id="A0A6M6JDN9"/>
<evidence type="ECO:0000256" key="6">
    <source>
        <dbReference type="ARBA" id="ARBA00023004"/>
    </source>
</evidence>
<dbReference type="Pfam" id="PF02467">
    <property type="entry name" value="Whib"/>
    <property type="match status" value="1"/>
</dbReference>
<dbReference type="GO" id="GO:0046872">
    <property type="term" value="F:metal ion binding"/>
    <property type="evidence" value="ECO:0007669"/>
    <property type="project" value="UniProtKB-KW"/>
</dbReference>
<evidence type="ECO:0000256" key="2">
    <source>
        <dbReference type="ARBA" id="ARBA00004496"/>
    </source>
</evidence>
<dbReference type="GO" id="GO:0003677">
    <property type="term" value="F:DNA binding"/>
    <property type="evidence" value="ECO:0007669"/>
    <property type="project" value="UniProtKB-KW"/>
</dbReference>
<keyword evidence="5" id="KW-0479">Metal-binding</keyword>
<evidence type="ECO:0000313" key="14">
    <source>
        <dbReference type="EMBL" id="QJY45135.1"/>
    </source>
</evidence>
<evidence type="ECO:0000256" key="10">
    <source>
        <dbReference type="ARBA" id="ARBA00023157"/>
    </source>
</evidence>
<evidence type="ECO:0000256" key="1">
    <source>
        <dbReference type="ARBA" id="ARBA00001966"/>
    </source>
</evidence>
<dbReference type="InterPro" id="IPR034768">
    <property type="entry name" value="4FE4S_WBL"/>
</dbReference>
<feature type="region of interest" description="Disordered" evidence="12">
    <location>
        <begin position="133"/>
        <end position="168"/>
    </location>
</feature>
<dbReference type="KEGG" id="pbro:HOP40_04260"/>
<keyword evidence="4" id="KW-0004">4Fe-4S</keyword>
<keyword evidence="8" id="KW-0805">Transcription regulation</keyword>
<name>A0A6M6JDN9_9PSEU</name>
<dbReference type="GO" id="GO:0005737">
    <property type="term" value="C:cytoplasm"/>
    <property type="evidence" value="ECO:0007669"/>
    <property type="project" value="UniProtKB-SubCell"/>
</dbReference>
<accession>A0A6M6JDN9</accession>
<dbReference type="PANTHER" id="PTHR38839">
    <property type="entry name" value="TRANSCRIPTIONAL REGULATOR WHID-RELATED"/>
    <property type="match status" value="1"/>
</dbReference>
<comment type="cofactor">
    <cofactor evidence="1">
        <name>[4Fe-4S] cluster</name>
        <dbReference type="ChEBI" id="CHEBI:49883"/>
    </cofactor>
</comment>
<feature type="compositionally biased region" description="Low complexity" evidence="12">
    <location>
        <begin position="154"/>
        <end position="168"/>
    </location>
</feature>
<dbReference type="GO" id="GO:0047134">
    <property type="term" value="F:protein-disulfide reductase [NAD(P)H] activity"/>
    <property type="evidence" value="ECO:0007669"/>
    <property type="project" value="TreeGrafter"/>
</dbReference>
<protein>
    <submittedName>
        <fullName evidence="14">WhiB family transcriptional regulator</fullName>
    </submittedName>
</protein>
<gene>
    <name evidence="14" type="ORF">HOP40_04260</name>
</gene>
<evidence type="ECO:0000256" key="5">
    <source>
        <dbReference type="ARBA" id="ARBA00022723"/>
    </source>
</evidence>
<keyword evidence="9" id="KW-0238">DNA-binding</keyword>
<evidence type="ECO:0000256" key="11">
    <source>
        <dbReference type="ARBA" id="ARBA00023163"/>
    </source>
</evidence>
<keyword evidence="6" id="KW-0408">Iron</keyword>
<evidence type="ECO:0000256" key="9">
    <source>
        <dbReference type="ARBA" id="ARBA00023125"/>
    </source>
</evidence>
<keyword evidence="11" id="KW-0804">Transcription</keyword>
<keyword evidence="7" id="KW-0411">Iron-sulfur</keyword>
<dbReference type="GO" id="GO:0045454">
    <property type="term" value="P:cell redox homeostasis"/>
    <property type="evidence" value="ECO:0007669"/>
    <property type="project" value="TreeGrafter"/>
</dbReference>
<sequence>MNGEWRDRARCRSVEPETFFPTAEDGPVYEAQVAVAKAVCARCPVRAECLAEALVRIPLGIAGGLTPEERRGRQPVGIGREPAAVLDAGLRPGATRVQVEAAGRVLLTAGRPLAEIAHRCGVTARTVAHWVTRTQAEGSRGGNRAPLLISHTHGTQAGTQTQEGPDRR</sequence>
<feature type="domain" description="4Fe-4S Wbl-type" evidence="13">
    <location>
        <begin position="10"/>
        <end position="72"/>
    </location>
</feature>
<dbReference type="PROSITE" id="PS51674">
    <property type="entry name" value="4FE4S_WBL"/>
    <property type="match status" value="1"/>
</dbReference>
<organism evidence="14 15">
    <name type="scientific">Pseudonocardia broussonetiae</name>
    <dbReference type="NCBI Taxonomy" id="2736640"/>
    <lineage>
        <taxon>Bacteria</taxon>
        <taxon>Bacillati</taxon>
        <taxon>Actinomycetota</taxon>
        <taxon>Actinomycetes</taxon>
        <taxon>Pseudonocardiales</taxon>
        <taxon>Pseudonocardiaceae</taxon>
        <taxon>Pseudonocardia</taxon>
    </lineage>
</organism>
<dbReference type="EMBL" id="CP053564">
    <property type="protein sequence ID" value="QJY45135.1"/>
    <property type="molecule type" value="Genomic_DNA"/>
</dbReference>
<comment type="similarity">
    <text evidence="3">Belongs to the WhiB family.</text>
</comment>
<evidence type="ECO:0000256" key="8">
    <source>
        <dbReference type="ARBA" id="ARBA00023015"/>
    </source>
</evidence>
<dbReference type="Proteomes" id="UP000505377">
    <property type="component" value="Chromosome"/>
</dbReference>
<comment type="subcellular location">
    <subcellularLocation>
        <location evidence="2">Cytoplasm</location>
    </subcellularLocation>
</comment>
<evidence type="ECO:0000313" key="15">
    <source>
        <dbReference type="Proteomes" id="UP000505377"/>
    </source>
</evidence>
<keyword evidence="15" id="KW-1185">Reference proteome</keyword>
<dbReference type="GO" id="GO:0045892">
    <property type="term" value="P:negative regulation of DNA-templated transcription"/>
    <property type="evidence" value="ECO:0007669"/>
    <property type="project" value="TreeGrafter"/>
</dbReference>
<proteinExistence type="inferred from homology"/>
<evidence type="ECO:0000256" key="7">
    <source>
        <dbReference type="ARBA" id="ARBA00023014"/>
    </source>
</evidence>
<evidence type="ECO:0000259" key="13">
    <source>
        <dbReference type="PROSITE" id="PS51674"/>
    </source>
</evidence>
<dbReference type="GO" id="GO:0051539">
    <property type="term" value="F:4 iron, 4 sulfur cluster binding"/>
    <property type="evidence" value="ECO:0007669"/>
    <property type="project" value="UniProtKB-KW"/>
</dbReference>